<dbReference type="AlphaFoldDB" id="A0A6A2VHP3"/>
<reference evidence="3 4" key="1">
    <citation type="submission" date="2019-09" db="EMBL/GenBank/DDBJ databases">
        <title>Characterization of the phylogenetic diversity of two novel species belonging to the genus Bifidobacterium: Bifidobacterium cebidarum sp. nov. and Bifidobacterium leontopitheci sp. nov.</title>
        <authorList>
            <person name="Lugli G.A."/>
            <person name="Duranti S."/>
            <person name="Milani C."/>
            <person name="Turroni F."/>
            <person name="Ventura M."/>
        </authorList>
    </citation>
    <scope>NUCLEOTIDE SEQUENCE [LARGE SCALE GENOMIC DNA]</scope>
    <source>
        <strain evidence="3 4">DSM 100238</strain>
    </source>
</reference>
<gene>
    <name evidence="3" type="ORF">DSM100238_0814</name>
</gene>
<dbReference type="GO" id="GO:0017000">
    <property type="term" value="P:antibiotic biosynthetic process"/>
    <property type="evidence" value="ECO:0007669"/>
    <property type="project" value="UniProtKB-KW"/>
</dbReference>
<accession>A0A6A2VHP3</accession>
<keyword evidence="2" id="KW-0045">Antibiotic biosynthesis</keyword>
<evidence type="ECO:0000256" key="1">
    <source>
        <dbReference type="ARBA" id="ARBA00009377"/>
    </source>
</evidence>
<proteinExistence type="inferred from homology"/>
<dbReference type="Pfam" id="PF03284">
    <property type="entry name" value="PHZA_PHZB"/>
    <property type="match status" value="1"/>
</dbReference>
<dbReference type="InterPro" id="IPR032710">
    <property type="entry name" value="NTF2-like_dom_sf"/>
</dbReference>
<organism evidence="3 4">
    <name type="scientific">Bifidobacterium apri</name>
    <dbReference type="NCBI Taxonomy" id="1769423"/>
    <lineage>
        <taxon>Bacteria</taxon>
        <taxon>Bacillati</taxon>
        <taxon>Actinomycetota</taxon>
        <taxon>Actinomycetes</taxon>
        <taxon>Bifidobacteriales</taxon>
        <taxon>Bifidobacteriaceae</taxon>
        <taxon>Bifidobacterium</taxon>
    </lineage>
</organism>
<dbReference type="Proteomes" id="UP000440041">
    <property type="component" value="Unassembled WGS sequence"/>
</dbReference>
<dbReference type="Gene3D" id="3.10.450.50">
    <property type="match status" value="1"/>
</dbReference>
<sequence>MKAGSVADDSAGRCGHLLGLQLVVFRCDVHILVGSAQYMAIAVVSSLALSRLYSAMIGRPVRRPLRTVPMRGVRAMAGLVRRGGNSGGMAFEDDQGKRNRRERNRAVVDKYLHSGHGDALLHRHELFCEDGISGLWTSDSGEPVFAQGRENIAKYDVWSSQHFPDWTWSNITIWTTDDPDRVWAECDGEGNINLPGHDPVFYRNHFIYSFEMRDGLIYREREFMNPIVEMRALGMRTPTIELGDFPSA</sequence>
<keyword evidence="4" id="KW-1185">Reference proteome</keyword>
<comment type="similarity">
    <text evidence="1">Belongs to the PhzA/PhzB family.</text>
</comment>
<evidence type="ECO:0000256" key="2">
    <source>
        <dbReference type="ARBA" id="ARBA00023194"/>
    </source>
</evidence>
<evidence type="ECO:0000313" key="3">
    <source>
        <dbReference type="EMBL" id="KAB8299382.1"/>
    </source>
</evidence>
<protein>
    <submittedName>
        <fullName evidence="3">Phenazine biosynthesis protein A/B</fullName>
    </submittedName>
</protein>
<name>A0A6A2VHP3_9BIFI</name>
<dbReference type="SUPFAM" id="SSF54427">
    <property type="entry name" value="NTF2-like"/>
    <property type="match status" value="1"/>
</dbReference>
<dbReference type="EMBL" id="WBSO01000004">
    <property type="protein sequence ID" value="KAB8299382.1"/>
    <property type="molecule type" value="Genomic_DNA"/>
</dbReference>
<evidence type="ECO:0000313" key="4">
    <source>
        <dbReference type="Proteomes" id="UP000440041"/>
    </source>
</evidence>
<comment type="caution">
    <text evidence="3">The sequence shown here is derived from an EMBL/GenBank/DDBJ whole genome shotgun (WGS) entry which is preliminary data.</text>
</comment>
<dbReference type="InterPro" id="IPR004964">
    <property type="entry name" value="PhzA_PhzB"/>
</dbReference>